<dbReference type="EMBL" id="MDYQ01000329">
    <property type="protein sequence ID" value="PRP76396.1"/>
    <property type="molecule type" value="Genomic_DNA"/>
</dbReference>
<protein>
    <recommendedName>
        <fullName evidence="4">Methylated-DNA--protein-cysteine methyltransferase</fullName>
        <ecNumber evidence="3">2.1.1.63</ecNumber>
    </recommendedName>
    <alternativeName>
        <fullName evidence="9">6-O-methylguanine-DNA methyltransferase</fullName>
    </alternativeName>
    <alternativeName>
        <fullName evidence="10">O-6-methylguanine-DNA-alkyltransferase</fullName>
    </alternativeName>
</protein>
<dbReference type="AlphaFoldDB" id="A0A2P6MXM1"/>
<evidence type="ECO:0000256" key="11">
    <source>
        <dbReference type="ARBA" id="ARBA00049348"/>
    </source>
</evidence>
<sequence>MAEKTSRFFKKTTEEPISVVRDPSTITYPKSSASRDIFRRDNGKPVTAFQWRVYDAIQHIPPGRITTYAALAAHLKTSPRAVGNALRENPFFPLIPCHRVISSSGTIGGFQGQRAGKRVDNKKEMLKSEGIPYSEKETEQMTEDDLNRVLYSFK</sequence>
<reference evidence="13 14" key="1">
    <citation type="journal article" date="2018" name="Genome Biol. Evol.">
        <title>Multiple Roots of Fruiting Body Formation in Amoebozoa.</title>
        <authorList>
            <person name="Hillmann F."/>
            <person name="Forbes G."/>
            <person name="Novohradska S."/>
            <person name="Ferling I."/>
            <person name="Riege K."/>
            <person name="Groth M."/>
            <person name="Westermann M."/>
            <person name="Marz M."/>
            <person name="Spaller T."/>
            <person name="Winckler T."/>
            <person name="Schaap P."/>
            <person name="Glockner G."/>
        </authorList>
    </citation>
    <scope>NUCLEOTIDE SEQUENCE [LARGE SCALE GENOMIC DNA]</scope>
    <source>
        <strain evidence="13 14">Jena</strain>
    </source>
</reference>
<feature type="domain" description="Methylated-DNA-[protein]-cysteine S-methyltransferase DNA binding" evidence="12">
    <location>
        <begin position="48"/>
        <end position="131"/>
    </location>
</feature>
<evidence type="ECO:0000313" key="13">
    <source>
        <dbReference type="EMBL" id="PRP76396.1"/>
    </source>
</evidence>
<dbReference type="InParanoid" id="A0A2P6MXM1"/>
<evidence type="ECO:0000259" key="12">
    <source>
        <dbReference type="Pfam" id="PF01035"/>
    </source>
</evidence>
<dbReference type="GO" id="GO:0006281">
    <property type="term" value="P:DNA repair"/>
    <property type="evidence" value="ECO:0007669"/>
    <property type="project" value="UniProtKB-KW"/>
</dbReference>
<evidence type="ECO:0000256" key="9">
    <source>
        <dbReference type="ARBA" id="ARBA00030795"/>
    </source>
</evidence>
<comment type="catalytic activity">
    <reaction evidence="11">
        <text>a 6-O-methyl-2'-deoxyguanosine in DNA + L-cysteinyl-[protein] = S-methyl-L-cysteinyl-[protein] + a 2'-deoxyguanosine in DNA</text>
        <dbReference type="Rhea" id="RHEA:24000"/>
        <dbReference type="Rhea" id="RHEA-COMP:10131"/>
        <dbReference type="Rhea" id="RHEA-COMP:10132"/>
        <dbReference type="Rhea" id="RHEA-COMP:11367"/>
        <dbReference type="Rhea" id="RHEA-COMP:11368"/>
        <dbReference type="ChEBI" id="CHEBI:29950"/>
        <dbReference type="ChEBI" id="CHEBI:82612"/>
        <dbReference type="ChEBI" id="CHEBI:85445"/>
        <dbReference type="ChEBI" id="CHEBI:85448"/>
        <dbReference type="EC" id="2.1.1.63"/>
    </reaction>
</comment>
<gene>
    <name evidence="13" type="ORF">PROFUN_15250</name>
</gene>
<keyword evidence="7" id="KW-0227">DNA damage</keyword>
<dbReference type="STRING" id="1890364.A0A2P6MXM1"/>
<dbReference type="GO" id="GO:0032259">
    <property type="term" value="P:methylation"/>
    <property type="evidence" value="ECO:0007669"/>
    <property type="project" value="UniProtKB-KW"/>
</dbReference>
<organism evidence="13 14">
    <name type="scientific">Planoprotostelium fungivorum</name>
    <dbReference type="NCBI Taxonomy" id="1890364"/>
    <lineage>
        <taxon>Eukaryota</taxon>
        <taxon>Amoebozoa</taxon>
        <taxon>Evosea</taxon>
        <taxon>Variosea</taxon>
        <taxon>Cavosteliida</taxon>
        <taxon>Cavosteliaceae</taxon>
        <taxon>Planoprotostelium</taxon>
    </lineage>
</organism>
<dbReference type="EC" id="2.1.1.63" evidence="3"/>
<evidence type="ECO:0000256" key="5">
    <source>
        <dbReference type="ARBA" id="ARBA00022603"/>
    </source>
</evidence>
<proteinExistence type="inferred from homology"/>
<accession>A0A2P6MXM1</accession>
<dbReference type="PANTHER" id="PTHR10815">
    <property type="entry name" value="METHYLATED-DNA--PROTEIN-CYSTEINE METHYLTRANSFERASE"/>
    <property type="match status" value="1"/>
</dbReference>
<dbReference type="InterPro" id="IPR014048">
    <property type="entry name" value="MethylDNA_cys_MeTrfase_DNA-bd"/>
</dbReference>
<dbReference type="PANTHER" id="PTHR10815:SF13">
    <property type="entry name" value="METHYLATED-DNA--PROTEIN-CYSTEINE METHYLTRANSFERASE"/>
    <property type="match status" value="1"/>
</dbReference>
<evidence type="ECO:0000256" key="3">
    <source>
        <dbReference type="ARBA" id="ARBA00011918"/>
    </source>
</evidence>
<keyword evidence="5" id="KW-0489">Methyltransferase</keyword>
<evidence type="ECO:0000256" key="1">
    <source>
        <dbReference type="ARBA" id="ARBA00001286"/>
    </source>
</evidence>
<evidence type="ECO:0000256" key="10">
    <source>
        <dbReference type="ARBA" id="ARBA00031621"/>
    </source>
</evidence>
<evidence type="ECO:0000256" key="2">
    <source>
        <dbReference type="ARBA" id="ARBA00008711"/>
    </source>
</evidence>
<dbReference type="Gene3D" id="1.10.10.10">
    <property type="entry name" value="Winged helix-like DNA-binding domain superfamily/Winged helix DNA-binding domain"/>
    <property type="match status" value="1"/>
</dbReference>
<dbReference type="InterPro" id="IPR036217">
    <property type="entry name" value="MethylDNA_cys_MeTrfase_DNAb"/>
</dbReference>
<dbReference type="InterPro" id="IPR001497">
    <property type="entry name" value="MethylDNA_cys_MeTrfase_AS"/>
</dbReference>
<evidence type="ECO:0000313" key="14">
    <source>
        <dbReference type="Proteomes" id="UP000241769"/>
    </source>
</evidence>
<dbReference type="Pfam" id="PF01035">
    <property type="entry name" value="DNA_binding_1"/>
    <property type="match status" value="1"/>
</dbReference>
<dbReference type="NCBIfam" id="TIGR00589">
    <property type="entry name" value="ogt"/>
    <property type="match status" value="1"/>
</dbReference>
<comment type="similarity">
    <text evidence="2">Belongs to the MGMT family.</text>
</comment>
<name>A0A2P6MXM1_9EUKA</name>
<evidence type="ECO:0000256" key="8">
    <source>
        <dbReference type="ARBA" id="ARBA00023204"/>
    </source>
</evidence>
<dbReference type="InterPro" id="IPR036388">
    <property type="entry name" value="WH-like_DNA-bd_sf"/>
</dbReference>
<evidence type="ECO:0000256" key="6">
    <source>
        <dbReference type="ARBA" id="ARBA00022679"/>
    </source>
</evidence>
<dbReference type="OrthoDB" id="1907495at2759"/>
<keyword evidence="6" id="KW-0808">Transferase</keyword>
<dbReference type="SUPFAM" id="SSF46767">
    <property type="entry name" value="Methylated DNA-protein cysteine methyltransferase, C-terminal domain"/>
    <property type="match status" value="1"/>
</dbReference>
<keyword evidence="8" id="KW-0234">DNA repair</keyword>
<comment type="catalytic activity">
    <reaction evidence="1">
        <text>a 4-O-methyl-thymidine in DNA + L-cysteinyl-[protein] = a thymidine in DNA + S-methyl-L-cysteinyl-[protein]</text>
        <dbReference type="Rhea" id="RHEA:53428"/>
        <dbReference type="Rhea" id="RHEA-COMP:10131"/>
        <dbReference type="Rhea" id="RHEA-COMP:10132"/>
        <dbReference type="Rhea" id="RHEA-COMP:13555"/>
        <dbReference type="Rhea" id="RHEA-COMP:13556"/>
        <dbReference type="ChEBI" id="CHEBI:29950"/>
        <dbReference type="ChEBI" id="CHEBI:82612"/>
        <dbReference type="ChEBI" id="CHEBI:137386"/>
        <dbReference type="ChEBI" id="CHEBI:137387"/>
        <dbReference type="EC" id="2.1.1.63"/>
    </reaction>
</comment>
<dbReference type="GO" id="GO:0003908">
    <property type="term" value="F:methylated-DNA-[protein]-cysteine S-methyltransferase activity"/>
    <property type="evidence" value="ECO:0007669"/>
    <property type="project" value="UniProtKB-EC"/>
</dbReference>
<keyword evidence="14" id="KW-1185">Reference proteome</keyword>
<dbReference type="CDD" id="cd06445">
    <property type="entry name" value="ATase"/>
    <property type="match status" value="1"/>
</dbReference>
<comment type="caution">
    <text evidence="13">The sequence shown here is derived from an EMBL/GenBank/DDBJ whole genome shotgun (WGS) entry which is preliminary data.</text>
</comment>
<evidence type="ECO:0000256" key="7">
    <source>
        <dbReference type="ARBA" id="ARBA00022763"/>
    </source>
</evidence>
<evidence type="ECO:0000256" key="4">
    <source>
        <dbReference type="ARBA" id="ARBA00015377"/>
    </source>
</evidence>
<dbReference type="PROSITE" id="PS00374">
    <property type="entry name" value="MGMT"/>
    <property type="match status" value="1"/>
</dbReference>
<dbReference type="Proteomes" id="UP000241769">
    <property type="component" value="Unassembled WGS sequence"/>
</dbReference>